<dbReference type="PANTHER" id="PTHR48081">
    <property type="entry name" value="AB HYDROLASE SUPERFAMILY PROTEIN C4A8.06C"/>
    <property type="match status" value="1"/>
</dbReference>
<accession>A0A423VSD2</accession>
<dbReference type="SUPFAM" id="SSF53474">
    <property type="entry name" value="alpha/beta-Hydrolases"/>
    <property type="match status" value="1"/>
</dbReference>
<dbReference type="InterPro" id="IPR029058">
    <property type="entry name" value="AB_hydrolase_fold"/>
</dbReference>
<dbReference type="Pfam" id="PF07859">
    <property type="entry name" value="Abhydrolase_3"/>
    <property type="match status" value="1"/>
</dbReference>
<dbReference type="STRING" id="1230097.A0A423VSD2"/>
<dbReference type="GO" id="GO:0016787">
    <property type="term" value="F:hydrolase activity"/>
    <property type="evidence" value="ECO:0007669"/>
    <property type="project" value="UniProtKB-KW"/>
</dbReference>
<dbReference type="InParanoid" id="A0A423VSD2"/>
<comment type="caution">
    <text evidence="3">The sequence shown here is derived from an EMBL/GenBank/DDBJ whole genome shotgun (WGS) entry which is preliminary data.</text>
</comment>
<organism evidence="3 4">
    <name type="scientific">Cytospora leucostoma</name>
    <dbReference type="NCBI Taxonomy" id="1230097"/>
    <lineage>
        <taxon>Eukaryota</taxon>
        <taxon>Fungi</taxon>
        <taxon>Dikarya</taxon>
        <taxon>Ascomycota</taxon>
        <taxon>Pezizomycotina</taxon>
        <taxon>Sordariomycetes</taxon>
        <taxon>Sordariomycetidae</taxon>
        <taxon>Diaporthales</taxon>
        <taxon>Cytosporaceae</taxon>
        <taxon>Cytospora</taxon>
    </lineage>
</organism>
<protein>
    <recommendedName>
        <fullName evidence="2">Alpha/beta hydrolase fold-3 domain-containing protein</fullName>
    </recommendedName>
</protein>
<proteinExistence type="predicted"/>
<sequence length="326" mass="35164">MARPPFVDPTYWRLLGGQTPAPKPPDTDLYAIRNATTATTKAASDALPFPAGMTTTVNTATAADGGKFNITRFVPLAVQQSQDTSPPRRAVVYAFGSGLVAGSVAVSYNIIANFAEQTATQVFAPDYRLAPEHPYPAALDDVYTCITWLQAHAVDLNVDPARIVTFGQSAGGTLTAAAALKARDEGLKPPIAAQVLRYPMLDDQTQMDPQDPRLPFLTWSPSSNTVAWKAYLGKIDETQQGSAPVPYTATPARADDLHNLPSAYLSVGGLDLFRDETVNFAARLSSHDVKVHLDVYPGVPHGFDFSPASSQRLELWGNEAKFIQQF</sequence>
<dbReference type="InterPro" id="IPR013094">
    <property type="entry name" value="AB_hydrolase_3"/>
</dbReference>
<keyword evidence="1" id="KW-0378">Hydrolase</keyword>
<reference evidence="3 4" key="1">
    <citation type="submission" date="2015-09" db="EMBL/GenBank/DDBJ databases">
        <title>Host preference determinants of Valsa canker pathogens revealed by comparative genomics.</title>
        <authorList>
            <person name="Yin Z."/>
            <person name="Huang L."/>
        </authorList>
    </citation>
    <scope>NUCLEOTIDE SEQUENCE [LARGE SCALE GENOMIC DNA]</scope>
    <source>
        <strain evidence="3 4">SXYLt</strain>
    </source>
</reference>
<dbReference type="OrthoDB" id="408631at2759"/>
<gene>
    <name evidence="3" type="ORF">VPNG_09531</name>
</gene>
<evidence type="ECO:0000256" key="1">
    <source>
        <dbReference type="ARBA" id="ARBA00022801"/>
    </source>
</evidence>
<dbReference type="EMBL" id="LKEB01000078">
    <property type="protein sequence ID" value="ROV93879.1"/>
    <property type="molecule type" value="Genomic_DNA"/>
</dbReference>
<feature type="domain" description="Alpha/beta hydrolase fold-3" evidence="2">
    <location>
        <begin position="91"/>
        <end position="303"/>
    </location>
</feature>
<dbReference type="InterPro" id="IPR050300">
    <property type="entry name" value="GDXG_lipolytic_enzyme"/>
</dbReference>
<dbReference type="AlphaFoldDB" id="A0A423VSD2"/>
<dbReference type="PANTHER" id="PTHR48081:SF8">
    <property type="entry name" value="ALPHA_BETA HYDROLASE FOLD-3 DOMAIN-CONTAINING PROTEIN-RELATED"/>
    <property type="match status" value="1"/>
</dbReference>
<name>A0A423VSD2_9PEZI</name>
<evidence type="ECO:0000313" key="3">
    <source>
        <dbReference type="EMBL" id="ROV93879.1"/>
    </source>
</evidence>
<evidence type="ECO:0000313" key="4">
    <source>
        <dbReference type="Proteomes" id="UP000285146"/>
    </source>
</evidence>
<evidence type="ECO:0000259" key="2">
    <source>
        <dbReference type="Pfam" id="PF07859"/>
    </source>
</evidence>
<dbReference type="Gene3D" id="3.40.50.1820">
    <property type="entry name" value="alpha/beta hydrolase"/>
    <property type="match status" value="1"/>
</dbReference>
<keyword evidence="4" id="KW-1185">Reference proteome</keyword>
<dbReference type="Proteomes" id="UP000285146">
    <property type="component" value="Unassembled WGS sequence"/>
</dbReference>